<proteinExistence type="predicted"/>
<dbReference type="PANTHER" id="PTHR14494:SF0">
    <property type="entry name" value="ALADIN"/>
    <property type="match status" value="1"/>
</dbReference>
<dbReference type="Gene3D" id="2.130.10.10">
    <property type="entry name" value="YVTN repeat-like/Quinoprotein amine dehydrogenase"/>
    <property type="match status" value="2"/>
</dbReference>
<protein>
    <recommendedName>
        <fullName evidence="1">Aladin seven-bladed propeller domain-containing protein</fullName>
    </recommendedName>
</protein>
<dbReference type="EMBL" id="JAACXV010014261">
    <property type="protein sequence ID" value="KAF7269097.1"/>
    <property type="molecule type" value="Genomic_DNA"/>
</dbReference>
<dbReference type="InterPro" id="IPR015943">
    <property type="entry name" value="WD40/YVTN_repeat-like_dom_sf"/>
</dbReference>
<dbReference type="SUPFAM" id="SSF50978">
    <property type="entry name" value="WD40 repeat-like"/>
    <property type="match status" value="1"/>
</dbReference>
<gene>
    <name evidence="2" type="ORF">GWI33_017847</name>
</gene>
<dbReference type="InterPro" id="IPR057403">
    <property type="entry name" value="Beta-prop_Aladin"/>
</dbReference>
<dbReference type="AlphaFoldDB" id="A0A834I8E6"/>
<accession>A0A834I8E6</accession>
<name>A0A834I8E6_RHYFE</name>
<dbReference type="GO" id="GO:0006913">
    <property type="term" value="P:nucleocytoplasmic transport"/>
    <property type="evidence" value="ECO:0007669"/>
    <property type="project" value="TreeGrafter"/>
</dbReference>
<dbReference type="InterPro" id="IPR036322">
    <property type="entry name" value="WD40_repeat_dom_sf"/>
</dbReference>
<dbReference type="SMART" id="SM00320">
    <property type="entry name" value="WD40"/>
    <property type="match status" value="4"/>
</dbReference>
<evidence type="ECO:0000259" key="1">
    <source>
        <dbReference type="Pfam" id="PF25460"/>
    </source>
</evidence>
<dbReference type="Pfam" id="PF25460">
    <property type="entry name" value="Beta-prop_Aladin"/>
    <property type="match status" value="1"/>
</dbReference>
<evidence type="ECO:0000313" key="3">
    <source>
        <dbReference type="Proteomes" id="UP000625711"/>
    </source>
</evidence>
<dbReference type="InterPro" id="IPR045139">
    <property type="entry name" value="Aladin"/>
</dbReference>
<dbReference type="PANTHER" id="PTHR14494">
    <property type="entry name" value="ALADIN/ADRACALIN/AAAS"/>
    <property type="match status" value="1"/>
</dbReference>
<reference evidence="2" key="1">
    <citation type="submission" date="2020-08" db="EMBL/GenBank/DDBJ databases">
        <title>Genome sequencing and assembly of the red palm weevil Rhynchophorus ferrugineus.</title>
        <authorList>
            <person name="Dias G.B."/>
            <person name="Bergman C.M."/>
            <person name="Manee M."/>
        </authorList>
    </citation>
    <scope>NUCLEOTIDE SEQUENCE</scope>
    <source>
        <strain evidence="2">AA-2017</strain>
        <tissue evidence="2">Whole larva</tissue>
    </source>
</reference>
<evidence type="ECO:0000313" key="2">
    <source>
        <dbReference type="EMBL" id="KAF7269097.1"/>
    </source>
</evidence>
<organism evidence="2 3">
    <name type="scientific">Rhynchophorus ferrugineus</name>
    <name type="common">Red palm weevil</name>
    <name type="synonym">Curculio ferrugineus</name>
    <dbReference type="NCBI Taxonomy" id="354439"/>
    <lineage>
        <taxon>Eukaryota</taxon>
        <taxon>Metazoa</taxon>
        <taxon>Ecdysozoa</taxon>
        <taxon>Arthropoda</taxon>
        <taxon>Hexapoda</taxon>
        <taxon>Insecta</taxon>
        <taxon>Pterygota</taxon>
        <taxon>Neoptera</taxon>
        <taxon>Endopterygota</taxon>
        <taxon>Coleoptera</taxon>
        <taxon>Polyphaga</taxon>
        <taxon>Cucujiformia</taxon>
        <taxon>Curculionidae</taxon>
        <taxon>Dryophthorinae</taxon>
        <taxon>Rhynchophorus</taxon>
    </lineage>
</organism>
<feature type="domain" description="Aladin seven-bladed propeller" evidence="1">
    <location>
        <begin position="131"/>
        <end position="469"/>
    </location>
</feature>
<sequence>MRNLHDFDYPSDGEVAVCELNGRVHYMEAQYANVGTFTNSIANHPKIHLTRDQLHATTSGDEGRSLFLPVNVSFLKQLTQVYYEQGFIEALYLIKSHNKFIVSQGAGVLLNIFKYVQKVRLILNPNIRYSGPTLIHKLGQTRNWQSSTIRYISWHPYCTKIAVVTCDDSVRIFSSDSAYTPLLRCKQQRHITCVAWRPLSNTEIAVAHENGIILWNIDPNSLVSRPSVSNAIILHRLEHRPVMSIAWSPKGDKLVSVAACDNTILVWDPELNRTSSLKRPGGFGQVLVKWSPTGEKLFTCSDGLVFRVWDYRNWECERWTVLSGRVQTACWSNCGTTLLFATSTEPIIYGVIVKNDLVFATDTESSSNQALPMFDVSKIDCGGAMIGGLIQTMETDPKGKHLAVIYQDTNAITVFSIVRQPGLKLIPSALITGLEEERPSTVSFQQNFEAGACLSIGWSSGRIQYYPIIYTDLATSVYENPPANVSLYRSLNTTQF</sequence>
<dbReference type="InterPro" id="IPR001680">
    <property type="entry name" value="WD40_rpt"/>
</dbReference>
<keyword evidence="3" id="KW-1185">Reference proteome</keyword>
<dbReference type="GO" id="GO:0005643">
    <property type="term" value="C:nuclear pore"/>
    <property type="evidence" value="ECO:0007669"/>
    <property type="project" value="TreeGrafter"/>
</dbReference>
<comment type="caution">
    <text evidence="2">The sequence shown here is derived from an EMBL/GenBank/DDBJ whole genome shotgun (WGS) entry which is preliminary data.</text>
</comment>
<dbReference type="OrthoDB" id="411991at2759"/>
<dbReference type="Proteomes" id="UP000625711">
    <property type="component" value="Unassembled WGS sequence"/>
</dbReference>